<protein>
    <submittedName>
        <fullName evidence="2">Uncharacterized protein</fullName>
    </submittedName>
</protein>
<dbReference type="EMBL" id="QKUF01000024">
    <property type="protein sequence ID" value="PZW23899.1"/>
    <property type="molecule type" value="Genomic_DNA"/>
</dbReference>
<evidence type="ECO:0000256" key="1">
    <source>
        <dbReference type="SAM" id="Phobius"/>
    </source>
</evidence>
<keyword evidence="1" id="KW-0812">Transmembrane</keyword>
<dbReference type="Proteomes" id="UP000248806">
    <property type="component" value="Unassembled WGS sequence"/>
</dbReference>
<sequence length="57" mass="6467">MEMMRNLVLFLISCGFAGMSWYSFSFTTDVLGIVYAIGAFAFLLLFCISVKLKRSQQ</sequence>
<organism evidence="2 3">
    <name type="scientific">Thermosporothrix hazakensis</name>
    <dbReference type="NCBI Taxonomy" id="644383"/>
    <lineage>
        <taxon>Bacteria</taxon>
        <taxon>Bacillati</taxon>
        <taxon>Chloroflexota</taxon>
        <taxon>Ktedonobacteria</taxon>
        <taxon>Ktedonobacterales</taxon>
        <taxon>Thermosporotrichaceae</taxon>
        <taxon>Thermosporothrix</taxon>
    </lineage>
</organism>
<evidence type="ECO:0000313" key="2">
    <source>
        <dbReference type="EMBL" id="PZW23899.1"/>
    </source>
</evidence>
<reference evidence="2 3" key="1">
    <citation type="submission" date="2018-06" db="EMBL/GenBank/DDBJ databases">
        <title>Genomic Encyclopedia of Archaeal and Bacterial Type Strains, Phase II (KMG-II): from individual species to whole genera.</title>
        <authorList>
            <person name="Goeker M."/>
        </authorList>
    </citation>
    <scope>NUCLEOTIDE SEQUENCE [LARGE SCALE GENOMIC DNA]</scope>
    <source>
        <strain evidence="2 3">ATCC BAA-1881</strain>
    </source>
</reference>
<evidence type="ECO:0000313" key="3">
    <source>
        <dbReference type="Proteomes" id="UP000248806"/>
    </source>
</evidence>
<keyword evidence="1" id="KW-1133">Transmembrane helix</keyword>
<name>A0A326U9M1_THEHA</name>
<accession>A0A326U9M1</accession>
<keyword evidence="3" id="KW-1185">Reference proteome</keyword>
<comment type="caution">
    <text evidence="2">The sequence shown here is derived from an EMBL/GenBank/DDBJ whole genome shotgun (WGS) entry which is preliminary data.</text>
</comment>
<keyword evidence="1" id="KW-0472">Membrane</keyword>
<feature type="transmembrane region" description="Helical" evidence="1">
    <location>
        <begin position="35"/>
        <end position="52"/>
    </location>
</feature>
<dbReference type="AlphaFoldDB" id="A0A326U9M1"/>
<proteinExistence type="predicted"/>
<gene>
    <name evidence="2" type="ORF">EI42_04822</name>
</gene>